<comment type="caution">
    <text evidence="2">The sequence shown here is derived from an EMBL/GenBank/DDBJ whole genome shotgun (WGS) entry which is preliminary data.</text>
</comment>
<dbReference type="Proteomes" id="UP001209570">
    <property type="component" value="Unassembled WGS sequence"/>
</dbReference>
<keyword evidence="3" id="KW-1185">Reference proteome</keyword>
<dbReference type="EMBL" id="JAKCXM010000353">
    <property type="protein sequence ID" value="KAJ0395294.1"/>
    <property type="molecule type" value="Genomic_DNA"/>
</dbReference>
<feature type="compositionally biased region" description="Polar residues" evidence="1">
    <location>
        <begin position="105"/>
        <end position="123"/>
    </location>
</feature>
<evidence type="ECO:0000313" key="2">
    <source>
        <dbReference type="EMBL" id="KAJ0395294.1"/>
    </source>
</evidence>
<proteinExistence type="predicted"/>
<gene>
    <name evidence="2" type="ORF">P43SY_001162</name>
</gene>
<feature type="region of interest" description="Disordered" evidence="1">
    <location>
        <begin position="1"/>
        <end position="170"/>
    </location>
</feature>
<reference evidence="2" key="1">
    <citation type="submission" date="2021-12" db="EMBL/GenBank/DDBJ databases">
        <title>Prjna785345.</title>
        <authorList>
            <person name="Rujirawat T."/>
            <person name="Krajaejun T."/>
        </authorList>
    </citation>
    <scope>NUCLEOTIDE SEQUENCE</scope>
    <source>
        <strain evidence="2">Pi057C3</strain>
    </source>
</reference>
<protein>
    <recommendedName>
        <fullName evidence="4">K Homology domain-containing protein</fullName>
    </recommendedName>
</protein>
<feature type="compositionally biased region" description="Low complexity" evidence="1">
    <location>
        <begin position="47"/>
        <end position="67"/>
    </location>
</feature>
<feature type="compositionally biased region" description="Basic and acidic residues" evidence="1">
    <location>
        <begin position="88"/>
        <end position="101"/>
    </location>
</feature>
<organism evidence="2 3">
    <name type="scientific">Pythium insidiosum</name>
    <name type="common">Pythiosis disease agent</name>
    <dbReference type="NCBI Taxonomy" id="114742"/>
    <lineage>
        <taxon>Eukaryota</taxon>
        <taxon>Sar</taxon>
        <taxon>Stramenopiles</taxon>
        <taxon>Oomycota</taxon>
        <taxon>Peronosporomycetes</taxon>
        <taxon>Pythiales</taxon>
        <taxon>Pythiaceae</taxon>
        <taxon>Pythium</taxon>
    </lineage>
</organism>
<evidence type="ECO:0000313" key="3">
    <source>
        <dbReference type="Proteomes" id="UP001209570"/>
    </source>
</evidence>
<sequence length="320" mass="34987">MSMTMAKDAETAAPPPPAALPAASVAVSTSTDHATLRRSRLRDMRSVRSGGARSHAATATATRPTARQPRRHGAAEGDRPSWGRRARGARDGDQSGKEKAKTKTPLPSTASEMLTPLDASTTLFPDRVQPREEAPREEAVAPRGHPSDGARPDHDEEHKNEAPDSARRQQRVRCLNVKTTVLPDLLVPYLYGDRQNRIGNIMERTGSTIDYCPLSPDEQAQSPPNMTYTMSFLVSAESATQLDSACKMLRSLVERLQLHVQQKLAASGMRRRPEAARTPPHRDHAQDSSMGQQREMFCAPPVGMDMAPPQHQVAALAMNQ</sequence>
<feature type="region of interest" description="Disordered" evidence="1">
    <location>
        <begin position="264"/>
        <end position="292"/>
    </location>
</feature>
<feature type="compositionally biased region" description="Basic and acidic residues" evidence="1">
    <location>
        <begin position="128"/>
        <end position="167"/>
    </location>
</feature>
<name>A0AAD5LX45_PYTIN</name>
<dbReference type="AlphaFoldDB" id="A0AAD5LX45"/>
<evidence type="ECO:0000256" key="1">
    <source>
        <dbReference type="SAM" id="MobiDB-lite"/>
    </source>
</evidence>
<accession>A0AAD5LX45</accession>
<evidence type="ECO:0008006" key="4">
    <source>
        <dbReference type="Google" id="ProtNLM"/>
    </source>
</evidence>
<feature type="compositionally biased region" description="Basic and acidic residues" evidence="1">
    <location>
        <begin position="271"/>
        <end position="286"/>
    </location>
</feature>